<dbReference type="InterPro" id="IPR038765">
    <property type="entry name" value="Papain-like_cys_pep_sf"/>
</dbReference>
<evidence type="ECO:0000256" key="3">
    <source>
        <dbReference type="ARBA" id="ARBA00022801"/>
    </source>
</evidence>
<proteinExistence type="inferred from homology"/>
<keyword evidence="8" id="KW-1185">Reference proteome</keyword>
<comment type="caution">
    <text evidence="7">The sequence shown here is derived from an EMBL/GenBank/DDBJ whole genome shotgun (WGS) entry which is preliminary data.</text>
</comment>
<comment type="similarity">
    <text evidence="1">Belongs to the peptidase C48 family.</text>
</comment>
<dbReference type="PANTHER" id="PTHR46915">
    <property type="entry name" value="UBIQUITIN-LIKE PROTEASE 4-RELATED"/>
    <property type="match status" value="1"/>
</dbReference>
<dbReference type="GO" id="GO:0008234">
    <property type="term" value="F:cysteine-type peptidase activity"/>
    <property type="evidence" value="ECO:0007669"/>
    <property type="project" value="UniProtKB-KW"/>
</dbReference>
<evidence type="ECO:0000313" key="7">
    <source>
        <dbReference type="EMBL" id="GMI47762.1"/>
    </source>
</evidence>
<accession>A0A9W7GPP9</accession>
<dbReference type="PROSITE" id="PS50600">
    <property type="entry name" value="ULP_PROTEASE"/>
    <property type="match status" value="1"/>
</dbReference>
<name>A0A9W7GPP9_9STRA</name>
<dbReference type="Pfam" id="PF02902">
    <property type="entry name" value="Peptidase_C48"/>
    <property type="match status" value="1"/>
</dbReference>
<evidence type="ECO:0000256" key="5">
    <source>
        <dbReference type="SAM" id="MobiDB-lite"/>
    </source>
</evidence>
<dbReference type="AlphaFoldDB" id="A0A9W7GPP9"/>
<keyword evidence="3" id="KW-0378">Hydrolase</keyword>
<feature type="domain" description="Ubiquitin-like protease family profile" evidence="6">
    <location>
        <begin position="300"/>
        <end position="498"/>
    </location>
</feature>
<evidence type="ECO:0000259" key="6">
    <source>
        <dbReference type="PROSITE" id="PS50600"/>
    </source>
</evidence>
<protein>
    <recommendedName>
        <fullName evidence="6">Ubiquitin-like protease family profile domain-containing protein</fullName>
    </recommendedName>
</protein>
<evidence type="ECO:0000256" key="2">
    <source>
        <dbReference type="ARBA" id="ARBA00022670"/>
    </source>
</evidence>
<dbReference type="Proteomes" id="UP001165065">
    <property type="component" value="Unassembled WGS sequence"/>
</dbReference>
<dbReference type="InterPro" id="IPR003653">
    <property type="entry name" value="Peptidase_C48_C"/>
</dbReference>
<keyword evidence="2" id="KW-0645">Protease</keyword>
<sequence>MSKTLTSDLDRSLSLEVSVVDEGDEEYGSKRKKRRKKGGGGKKVEEKVAKVNEVIDLLSSSDEEDNETNTRDEMDATTSTNETVNTKAMDVEPTSFPSPSSPPPPLPSSTQPSSDILQVSTSYTLPPDPIPEIPIRTLVTVPLSPSCNVYGFVISSYVNRPTIPLTSVSHIIQASLPTKAGSTTRSKFDLAVTMCEPPSPTNTYLVELGWGVCYCPEREEGGGGNVNANPGRGRVLASIQRAAVGSGKKKKIITKKGRDTEDTCDKPDSEEGTVLGHYDVQGNEVASPTPLNKGGRSVNFSVNESDRARVGIREGWLNDNAVNFLTRWEVNRCERGYERGGLKVCVFNSFFATRLFDCLDARLPRNTSRGKFIWDTMESSTPDDLWGSRYLLMPINYNGHWSLVLVANATTAYEDWNGTNKVEESKREERKGKEQPAIVLMDSGRKIGAHAPQRIYRAVRVFLNAAWNGRYNCGDDERSEKSNTSDCGVYLCLYLSKILQECEGGKEAVRKGDVEDKSLFGSEWGEWPQEFIENCRNFYKGVMGGFDMD</sequence>
<dbReference type="PANTHER" id="PTHR46915:SF2">
    <property type="entry name" value="UBIQUITIN-LIKE PROTEASE 4"/>
    <property type="match status" value="1"/>
</dbReference>
<dbReference type="Gene3D" id="3.40.395.10">
    <property type="entry name" value="Adenoviral Proteinase, Chain A"/>
    <property type="match status" value="1"/>
</dbReference>
<feature type="compositionally biased region" description="Basic residues" evidence="5">
    <location>
        <begin position="30"/>
        <end position="40"/>
    </location>
</feature>
<gene>
    <name evidence="7" type="ORF">TrCOL_g5843</name>
</gene>
<feature type="compositionally biased region" description="Polar residues" evidence="5">
    <location>
        <begin position="76"/>
        <end position="86"/>
    </location>
</feature>
<reference evidence="8" key="1">
    <citation type="journal article" date="2023" name="Commun. Biol.">
        <title>Genome analysis of Parmales, the sister group of diatoms, reveals the evolutionary specialization of diatoms from phago-mixotrophs to photoautotrophs.</title>
        <authorList>
            <person name="Ban H."/>
            <person name="Sato S."/>
            <person name="Yoshikawa S."/>
            <person name="Yamada K."/>
            <person name="Nakamura Y."/>
            <person name="Ichinomiya M."/>
            <person name="Sato N."/>
            <person name="Blanc-Mathieu R."/>
            <person name="Endo H."/>
            <person name="Kuwata A."/>
            <person name="Ogata H."/>
        </authorList>
    </citation>
    <scope>NUCLEOTIDE SEQUENCE [LARGE SCALE GENOMIC DNA]</scope>
</reference>
<dbReference type="GO" id="GO:0016926">
    <property type="term" value="P:protein desumoylation"/>
    <property type="evidence" value="ECO:0007669"/>
    <property type="project" value="UniProtKB-ARBA"/>
</dbReference>
<evidence type="ECO:0000313" key="8">
    <source>
        <dbReference type="Proteomes" id="UP001165065"/>
    </source>
</evidence>
<dbReference type="EMBL" id="BRYA01000358">
    <property type="protein sequence ID" value="GMI47762.1"/>
    <property type="molecule type" value="Genomic_DNA"/>
</dbReference>
<keyword evidence="4" id="KW-0788">Thiol protease</keyword>
<organism evidence="7 8">
    <name type="scientific">Triparma columacea</name>
    <dbReference type="NCBI Taxonomy" id="722753"/>
    <lineage>
        <taxon>Eukaryota</taxon>
        <taxon>Sar</taxon>
        <taxon>Stramenopiles</taxon>
        <taxon>Ochrophyta</taxon>
        <taxon>Bolidophyceae</taxon>
        <taxon>Parmales</taxon>
        <taxon>Triparmaceae</taxon>
        <taxon>Triparma</taxon>
    </lineage>
</organism>
<feature type="region of interest" description="Disordered" evidence="5">
    <location>
        <begin position="21"/>
        <end position="114"/>
    </location>
</feature>
<dbReference type="OrthoDB" id="442460at2759"/>
<evidence type="ECO:0000256" key="1">
    <source>
        <dbReference type="ARBA" id="ARBA00005234"/>
    </source>
</evidence>
<evidence type="ECO:0000256" key="4">
    <source>
        <dbReference type="ARBA" id="ARBA00022807"/>
    </source>
</evidence>
<dbReference type="GO" id="GO:0006508">
    <property type="term" value="P:proteolysis"/>
    <property type="evidence" value="ECO:0007669"/>
    <property type="project" value="UniProtKB-KW"/>
</dbReference>
<dbReference type="SUPFAM" id="SSF54001">
    <property type="entry name" value="Cysteine proteinases"/>
    <property type="match status" value="1"/>
</dbReference>